<name>A0A4Y8JXL6_9MICO</name>
<dbReference type="OrthoDB" id="5123855at2"/>
<evidence type="ECO:0000313" key="3">
    <source>
        <dbReference type="Proteomes" id="UP000297472"/>
    </source>
</evidence>
<feature type="domain" description="DUF7882" evidence="1">
    <location>
        <begin position="1"/>
        <end position="96"/>
    </location>
</feature>
<protein>
    <submittedName>
        <fullName evidence="2">ATP-dependent DNA ligase</fullName>
    </submittedName>
</protein>
<sequence>MGRLTYNSRMNIDFADRTLAHLQSVINTKLQRAEGFHFTWADDPAGGSGRNTIWIHPGIPLSFTFTSSKQALLNQRWLEALIRTANTVTGLEVVPEPPRPPATAHA</sequence>
<dbReference type="Pfam" id="PF25355">
    <property type="entry name" value="DUF7882"/>
    <property type="match status" value="1"/>
</dbReference>
<evidence type="ECO:0000259" key="1">
    <source>
        <dbReference type="Pfam" id="PF25355"/>
    </source>
</evidence>
<gene>
    <name evidence="2" type="ORF">E3T49_14025</name>
</gene>
<proteinExistence type="predicted"/>
<comment type="caution">
    <text evidence="2">The sequence shown here is derived from an EMBL/GenBank/DDBJ whole genome shotgun (WGS) entry which is preliminary data.</text>
</comment>
<dbReference type="EMBL" id="SOHA01000040">
    <property type="protein sequence ID" value="TFD27000.1"/>
    <property type="molecule type" value="Genomic_DNA"/>
</dbReference>
<keyword evidence="3" id="KW-1185">Reference proteome</keyword>
<reference evidence="2 3" key="1">
    <citation type="submission" date="2019-03" db="EMBL/GenBank/DDBJ databases">
        <title>Genomics of glacier-inhabiting Cryobacterium strains.</title>
        <authorList>
            <person name="Liu Q."/>
            <person name="Xin Y.-H."/>
        </authorList>
    </citation>
    <scope>NUCLEOTIDE SEQUENCE [LARGE SCALE GENOMIC DNA]</scope>
    <source>
        <strain evidence="2 3">TMT1-51</strain>
    </source>
</reference>
<dbReference type="AlphaFoldDB" id="A0A4Y8JXL6"/>
<accession>A0A4Y8JXL6</accession>
<dbReference type="GO" id="GO:0016874">
    <property type="term" value="F:ligase activity"/>
    <property type="evidence" value="ECO:0007669"/>
    <property type="project" value="UniProtKB-KW"/>
</dbReference>
<dbReference type="Proteomes" id="UP000297472">
    <property type="component" value="Unassembled WGS sequence"/>
</dbReference>
<evidence type="ECO:0000313" key="2">
    <source>
        <dbReference type="EMBL" id="TFD27000.1"/>
    </source>
</evidence>
<dbReference type="InterPro" id="IPR057204">
    <property type="entry name" value="DUF7882"/>
</dbReference>
<organism evidence="2 3">
    <name type="scientific">Cryobacterium cryoconiti</name>
    <dbReference type="NCBI Taxonomy" id="1259239"/>
    <lineage>
        <taxon>Bacteria</taxon>
        <taxon>Bacillati</taxon>
        <taxon>Actinomycetota</taxon>
        <taxon>Actinomycetes</taxon>
        <taxon>Micrococcales</taxon>
        <taxon>Microbacteriaceae</taxon>
        <taxon>Cryobacterium</taxon>
    </lineage>
</organism>
<keyword evidence="2" id="KW-0436">Ligase</keyword>